<dbReference type="SMART" id="SM00249">
    <property type="entry name" value="PHD"/>
    <property type="match status" value="1"/>
</dbReference>
<dbReference type="RefSeq" id="XP_065671778.1">
    <property type="nucleotide sequence ID" value="XM_065815706.1"/>
</dbReference>
<evidence type="ECO:0000256" key="2">
    <source>
        <dbReference type="ARBA" id="ARBA00022771"/>
    </source>
</evidence>
<proteinExistence type="predicted"/>
<dbReference type="PANTHER" id="PTHR47456:SF1">
    <property type="entry name" value="PHD-TYPE DOMAIN-CONTAINING PROTEIN"/>
    <property type="match status" value="1"/>
</dbReference>
<dbReference type="PROSITE" id="PS50966">
    <property type="entry name" value="ZF_SWIM"/>
    <property type="match status" value="1"/>
</dbReference>
<feature type="domain" description="SWIM-type" evidence="5">
    <location>
        <begin position="535"/>
        <end position="571"/>
    </location>
</feature>
<dbReference type="PANTHER" id="PTHR47456">
    <property type="entry name" value="PHD-TYPE DOMAIN-CONTAINING PROTEIN"/>
    <property type="match status" value="1"/>
</dbReference>
<evidence type="ECO:0000259" key="5">
    <source>
        <dbReference type="PROSITE" id="PS50966"/>
    </source>
</evidence>
<dbReference type="SUPFAM" id="SSF54001">
    <property type="entry name" value="Cysteine proteinases"/>
    <property type="match status" value="1"/>
</dbReference>
<dbReference type="InterPro" id="IPR001965">
    <property type="entry name" value="Znf_PHD"/>
</dbReference>
<dbReference type="GeneID" id="136089654"/>
<reference evidence="7" key="1">
    <citation type="submission" date="2025-08" db="UniProtKB">
        <authorList>
            <consortium name="RefSeq"/>
        </authorList>
    </citation>
    <scope>IDENTIFICATION</scope>
</reference>
<keyword evidence="2 4" id="KW-0863">Zinc-finger</keyword>
<dbReference type="InterPro" id="IPR029309">
    <property type="entry name" value="CaRF"/>
</dbReference>
<dbReference type="InterPro" id="IPR011011">
    <property type="entry name" value="Znf_FYVE_PHD"/>
</dbReference>
<dbReference type="Pfam" id="PF15299">
    <property type="entry name" value="ALS2CR8"/>
    <property type="match status" value="1"/>
</dbReference>
<keyword evidence="3" id="KW-0862">Zinc</keyword>
<dbReference type="Proteomes" id="UP001652625">
    <property type="component" value="Chromosome 13"/>
</dbReference>
<keyword evidence="6" id="KW-1185">Reference proteome</keyword>
<dbReference type="Gene3D" id="3.40.395.10">
    <property type="entry name" value="Adenoviral Proteinase, Chain A"/>
    <property type="match status" value="1"/>
</dbReference>
<evidence type="ECO:0000256" key="4">
    <source>
        <dbReference type="PROSITE-ProRule" id="PRU00325"/>
    </source>
</evidence>
<dbReference type="InterPro" id="IPR013083">
    <property type="entry name" value="Znf_RING/FYVE/PHD"/>
</dbReference>
<name>A0ABM4DBN3_HYDVU</name>
<evidence type="ECO:0000313" key="6">
    <source>
        <dbReference type="Proteomes" id="UP001652625"/>
    </source>
</evidence>
<evidence type="ECO:0000256" key="3">
    <source>
        <dbReference type="ARBA" id="ARBA00022833"/>
    </source>
</evidence>
<protein>
    <submittedName>
        <fullName evidence="7">Uncharacterized protein LOC136089654</fullName>
    </submittedName>
</protein>
<sequence length="1084" mass="125886">MDENILGDCNVCDIVSSLDLEDFVEPGSITVPLDPLEETLEERHILNTYRDVCLKIKEHQILHTVHYVSAFSRGMEKELKELTKKNHKVFFEDKELSYSGVPFIISSQSTLDCQQGKDRNVKVKAEYREKKNDEAAKDHSCRKHKNIVQITKKFDCPAKVHIKEILEFPEFKLDRDSEWLRKDTSKKLRLALTGNKNMIVSRKYVLIIPDISVHRNHLIGDAAGLIQPISDELIIKIGELVKVGVNTVTEMRRHLENFVRINFSSRSMPNKSNKRFFPLNETIRNHMLKARKKFCHSLIDQECLNIKVAEWAKNYKEAFIKFRQKECSVFICDFHREQAWERWLSKSSNGCLIVKEDVKVKLRRIAHSKTIEICKEAVKALKDSSEYNNHPKLKEYLKNTWLCIKKRWVSAYRQDRLLLNVNTNNGIERQKQSFKYRFLEKRKNSSLTAMLSICIEEFLPHKYDSYANENTRANSSYRKYHEKVPTYLTNRPRPLVNHCMRMIDKLHGVDLTGINAVTDKLYNVASLKSNSRVIYQCYLGDDERLPTCSCLSWFNSAYPCKHFFAIFLKENLSWSAFGMAYQNSPYFVLDLLSEKSSVTNTVYCPGSVYSVDDSTNVINDNAAPQTIVDSKQIRQTLPINNNQPFKTTYHTAAECRELLNEISQLSYLCDSQKIDTLFEELLKVKKCLSESLPTETGILLRPVVKPETWSKSETKLPKLINIPVTRKRKMMKRVGARYDLCKAAKEICVKVEKSESCYSEIVTDYSIEENCKVFTISHESIKETTSIENNKHLQTTLSQVNNDVQFQTKFQCIQSLKSSLIGEAELFEIEKCQMLNDKIIHFSQQMMAIQLKINVGLQDPIKGQINAFNTHESTPFVQVLHDGNLHWLCVSTYNCKPGEIYMFDSLFHGSISVETKKQICSILHCKKKYILVKVLPVQQQTNFLDCGLYAIAWARQILENKSIPSTSIMFEQGQMRNHLLSCMQKNQLDVFPVTENPSLFKKCLAKNFRIPLHCSCRMFWTNEDEQIFNRQMAQCFNCKNWFHRECERIPQSAFEKKDELWSCHDCFKECTIKKETNKASSEPA</sequence>
<keyword evidence="1" id="KW-0479">Metal-binding</keyword>
<dbReference type="InterPro" id="IPR038765">
    <property type="entry name" value="Papain-like_cys_pep_sf"/>
</dbReference>
<evidence type="ECO:0000256" key="1">
    <source>
        <dbReference type="ARBA" id="ARBA00022723"/>
    </source>
</evidence>
<dbReference type="SUPFAM" id="SSF57903">
    <property type="entry name" value="FYVE/PHD zinc finger"/>
    <property type="match status" value="1"/>
</dbReference>
<evidence type="ECO:0000313" key="7">
    <source>
        <dbReference type="RefSeq" id="XP_065671778.1"/>
    </source>
</evidence>
<dbReference type="InterPro" id="IPR007527">
    <property type="entry name" value="Znf_SWIM"/>
</dbReference>
<gene>
    <name evidence="7" type="primary">LOC136089654</name>
</gene>
<organism evidence="6 7">
    <name type="scientific">Hydra vulgaris</name>
    <name type="common">Hydra</name>
    <name type="synonym">Hydra attenuata</name>
    <dbReference type="NCBI Taxonomy" id="6087"/>
    <lineage>
        <taxon>Eukaryota</taxon>
        <taxon>Metazoa</taxon>
        <taxon>Cnidaria</taxon>
        <taxon>Hydrozoa</taxon>
        <taxon>Hydroidolina</taxon>
        <taxon>Anthoathecata</taxon>
        <taxon>Aplanulata</taxon>
        <taxon>Hydridae</taxon>
        <taxon>Hydra</taxon>
    </lineage>
</organism>
<dbReference type="Gene3D" id="3.30.40.10">
    <property type="entry name" value="Zinc/RING finger domain, C3HC4 (zinc finger)"/>
    <property type="match status" value="1"/>
</dbReference>
<accession>A0ABM4DBN3</accession>